<evidence type="ECO:0000256" key="1">
    <source>
        <dbReference type="ARBA" id="ARBA00001917"/>
    </source>
</evidence>
<evidence type="ECO:0000256" key="2">
    <source>
        <dbReference type="ARBA" id="ARBA00007118"/>
    </source>
</evidence>
<evidence type="ECO:0000256" key="6">
    <source>
        <dbReference type="ARBA" id="ARBA00023002"/>
    </source>
</evidence>
<dbReference type="PANTHER" id="PTHR43673:SF2">
    <property type="entry name" value="NITROREDUCTASE"/>
    <property type="match status" value="1"/>
</dbReference>
<gene>
    <name evidence="8" type="ORF">JF259_02925</name>
</gene>
<comment type="caution">
    <text evidence="8">The sequence shown here is derived from an EMBL/GenBank/DDBJ whole genome shotgun (WGS) entry which is preliminary data.</text>
</comment>
<dbReference type="AlphaFoldDB" id="A0A8J7J172"/>
<keyword evidence="4" id="KW-0288">FMN</keyword>
<dbReference type="PANTHER" id="PTHR43673">
    <property type="entry name" value="NAD(P)H NITROREDUCTASE YDGI-RELATED"/>
    <property type="match status" value="1"/>
</dbReference>
<dbReference type="InterPro" id="IPR033878">
    <property type="entry name" value="NfsB-like"/>
</dbReference>
<dbReference type="GO" id="GO:0016491">
    <property type="term" value="F:oxidoreductase activity"/>
    <property type="evidence" value="ECO:0007669"/>
    <property type="project" value="UniProtKB-KW"/>
</dbReference>
<reference evidence="8" key="1">
    <citation type="submission" date="2020-12" db="EMBL/GenBank/DDBJ databases">
        <title>Snuella sp. nov., isolated from sediment in Incheon.</title>
        <authorList>
            <person name="Kim W."/>
        </authorList>
    </citation>
    <scope>NUCLEOTIDE SEQUENCE</scope>
    <source>
        <strain evidence="8">CAU 1569</strain>
    </source>
</reference>
<comment type="cofactor">
    <cofactor evidence="1">
        <name>FMN</name>
        <dbReference type="ChEBI" id="CHEBI:58210"/>
    </cofactor>
</comment>
<organism evidence="8 9">
    <name type="scientific">Snuella sedimenti</name>
    <dbReference type="NCBI Taxonomy" id="2798802"/>
    <lineage>
        <taxon>Bacteria</taxon>
        <taxon>Pseudomonadati</taxon>
        <taxon>Bacteroidota</taxon>
        <taxon>Flavobacteriia</taxon>
        <taxon>Flavobacteriales</taxon>
        <taxon>Flavobacteriaceae</taxon>
        <taxon>Snuella</taxon>
    </lineage>
</organism>
<dbReference type="SUPFAM" id="SSF55469">
    <property type="entry name" value="FMN-dependent nitroreductase-like"/>
    <property type="match status" value="1"/>
</dbReference>
<evidence type="ECO:0000313" key="9">
    <source>
        <dbReference type="Proteomes" id="UP000610931"/>
    </source>
</evidence>
<evidence type="ECO:0000259" key="7">
    <source>
        <dbReference type="Pfam" id="PF00881"/>
    </source>
</evidence>
<evidence type="ECO:0000256" key="4">
    <source>
        <dbReference type="ARBA" id="ARBA00022643"/>
    </source>
</evidence>
<keyword evidence="6" id="KW-0560">Oxidoreductase</keyword>
<dbReference type="Proteomes" id="UP000610931">
    <property type="component" value="Unassembled WGS sequence"/>
</dbReference>
<evidence type="ECO:0000313" key="8">
    <source>
        <dbReference type="EMBL" id="MBJ6367034.1"/>
    </source>
</evidence>
<proteinExistence type="inferred from homology"/>
<keyword evidence="9" id="KW-1185">Reference proteome</keyword>
<evidence type="ECO:0000256" key="5">
    <source>
        <dbReference type="ARBA" id="ARBA00022857"/>
    </source>
</evidence>
<sequence>MEFIKHHNWRYATKKFEPSKKVSPENIATIKTAVQLSVSSYGLQLYKVLIIEDKKIREQLLPASWHQKQITEASHLFVFCNYTNVNPKQVDQYIDLTAKTRNLQLDALSGYGDFMKTKIKEKSADELFNWMKNQTYIALANLLSICAELKIDTCPMEGFEADKYNEILGLNKKGLNASVVTAIGYRDKEDHTQYLAKVRKPLDYLFETL</sequence>
<dbReference type="RefSeq" id="WP_199113146.1">
    <property type="nucleotide sequence ID" value="NZ_JAELVQ010000002.1"/>
</dbReference>
<dbReference type="CDD" id="cd02149">
    <property type="entry name" value="NfsB-like"/>
    <property type="match status" value="1"/>
</dbReference>
<name>A0A8J7J172_9FLAO</name>
<comment type="similarity">
    <text evidence="2">Belongs to the nitroreductase family.</text>
</comment>
<dbReference type="Pfam" id="PF00881">
    <property type="entry name" value="Nitroreductase"/>
    <property type="match status" value="1"/>
</dbReference>
<dbReference type="Gene3D" id="3.40.109.10">
    <property type="entry name" value="NADH Oxidase"/>
    <property type="match status" value="1"/>
</dbReference>
<dbReference type="InterPro" id="IPR029479">
    <property type="entry name" value="Nitroreductase"/>
</dbReference>
<dbReference type="InterPro" id="IPR000415">
    <property type="entry name" value="Nitroreductase-like"/>
</dbReference>
<protein>
    <submittedName>
        <fullName evidence="8">NAD(P)H-dependent oxidoreductase</fullName>
    </submittedName>
</protein>
<evidence type="ECO:0000256" key="3">
    <source>
        <dbReference type="ARBA" id="ARBA00022630"/>
    </source>
</evidence>
<feature type="domain" description="Nitroreductase" evidence="7">
    <location>
        <begin position="9"/>
        <end position="185"/>
    </location>
</feature>
<accession>A0A8J7J172</accession>
<keyword evidence="3" id="KW-0285">Flavoprotein</keyword>
<keyword evidence="5" id="KW-0521">NADP</keyword>
<dbReference type="EMBL" id="JAELVQ010000002">
    <property type="protein sequence ID" value="MBJ6367034.1"/>
    <property type="molecule type" value="Genomic_DNA"/>
</dbReference>